<keyword evidence="2" id="KW-1185">Reference proteome</keyword>
<dbReference type="OrthoDB" id="6038887at2"/>
<dbReference type="EMBL" id="CP042218">
    <property type="protein sequence ID" value="QDW67463.1"/>
    <property type="molecule type" value="Genomic_DNA"/>
</dbReference>
<dbReference type="Proteomes" id="UP000316584">
    <property type="component" value="Chromosome"/>
</dbReference>
<evidence type="ECO:0000313" key="2">
    <source>
        <dbReference type="Proteomes" id="UP000316584"/>
    </source>
</evidence>
<dbReference type="RefSeq" id="WP_144893175.1">
    <property type="nucleotide sequence ID" value="NZ_CP042218.1"/>
</dbReference>
<proteinExistence type="predicted"/>
<gene>
    <name evidence="1" type="ORF">FPZ22_11720</name>
</gene>
<name>A0A518N6D4_9GAMM</name>
<reference evidence="1 2" key="1">
    <citation type="submission" date="2019-07" db="EMBL/GenBank/DDBJ databases">
        <title>Full genome sequence of Luteimonas sp. Gr-4.</title>
        <authorList>
            <person name="Im W.-T."/>
        </authorList>
    </citation>
    <scope>NUCLEOTIDE SEQUENCE [LARGE SCALE GENOMIC DNA]</scope>
    <source>
        <strain evidence="1 2">Gr-4</strain>
    </source>
</reference>
<accession>A0A518N6D4</accession>
<sequence length="183" mass="20040">MKPSAVLRRLRDSRRTSLLLFATTLGALVLSAAWFVNARSGLAEAYERLGTANQVLSEARIREQEARLRVDYAKSSQELLASARSHGLAPGAWGERLINLRQSQMSREEALPLLATMQRTHERMFGAESFEVSVTHPDEGLFDPPDAPDRRPAPLTLTLRGSLLFQTAGYAGGPLQSEQAGAP</sequence>
<evidence type="ECO:0000313" key="1">
    <source>
        <dbReference type="EMBL" id="QDW67463.1"/>
    </source>
</evidence>
<dbReference type="KEGG" id="lug:FPZ22_11720"/>
<organism evidence="1 2">
    <name type="scientific">Luteimonas granuli</name>
    <dbReference type="NCBI Taxonomy" id="1176533"/>
    <lineage>
        <taxon>Bacteria</taxon>
        <taxon>Pseudomonadati</taxon>
        <taxon>Pseudomonadota</taxon>
        <taxon>Gammaproteobacteria</taxon>
        <taxon>Lysobacterales</taxon>
        <taxon>Lysobacteraceae</taxon>
        <taxon>Luteimonas</taxon>
    </lineage>
</organism>
<dbReference type="AlphaFoldDB" id="A0A518N6D4"/>
<protein>
    <submittedName>
        <fullName evidence="1">Uncharacterized protein</fullName>
    </submittedName>
</protein>